<gene>
    <name evidence="2" type="ORF">METZ01_LOCUS114037</name>
</gene>
<dbReference type="GO" id="GO:0016301">
    <property type="term" value="F:kinase activity"/>
    <property type="evidence" value="ECO:0007669"/>
    <property type="project" value="InterPro"/>
</dbReference>
<organism evidence="2">
    <name type="scientific">marine metagenome</name>
    <dbReference type="NCBI Taxonomy" id="408172"/>
    <lineage>
        <taxon>unclassified sequences</taxon>
        <taxon>metagenomes</taxon>
        <taxon>ecological metagenomes</taxon>
    </lineage>
</organism>
<dbReference type="InterPro" id="IPR002192">
    <property type="entry name" value="PPDK_AMP/ATP-bd"/>
</dbReference>
<sequence>MEFSTDKKSNFYFHELMSHRVHEILLVASPYDAFILEEDGRLTEQIITEYLGMNFNYAPRMTRASTAADAILILNDKTFDIVIVMLRIEDRDPISLGKAIKKLYPKMPVILLAFDETELKRLTNQITPTSIDRVFIWSGDASVFPAIIKYVEDRKNAQRDIIKGDVRAIIIIEDSPRMYSILLPLIYREIMYLTKNLMNKSLNNTQRLLHLRGRLKVLLTPNYETAETFVNKYGNNIVGIISDVRFPRNGTKNPTAGVEFAKWVRSIHPSMPVMLQSTDLANHTMAEAIGADFLHKNSSTLLQDLRDFIITNFGFGDFTFRLEDGQKIYKATNIEELIKGIEEVQIESILFHGRSNHFSNWLAARSEFNLASRLRPLDVNLYESGEVVRSILLKQMRFLNNQPKFGHIVDYTRGLGKKGDSGFYRLCGGSLGGKARGLAFARKMIKSSTIQETFPEIKISVPQAAIIGTDEFDRFMKDNNLWEKALKTKDDIILNKLFIDSRLSLDLILKLESFLEDATFPLAIRSSSLLEDSQYQPLAGAYSTFMLANNQPKMIDRVKALRKTIKLVFASIFNSEAKSHLNNTSHRTEEEKMAVMIMEIVGQNFSTNRFYPTMSGVLKSINYYPVSYMKRDEGVAYLALGFGRTIVDGGKCLSISPKYPSILPQFSSIKSTIQNSQSHFFGLPMNESVDVSNKDLELFSLSCAEDDGALKWVGSVISSEDNILRDSTSYKGTRVVTFSPILNWNIIPLTEILNELLSMGKAALGCPIEIEFAINIFPDQRKKPEFFLLQIKPMVLTGLRSIQLEYVNKQEIFCQSQITLGNGIYNNIYDLIYVRPTTFDPSKSHN</sequence>
<dbReference type="GO" id="GO:0005524">
    <property type="term" value="F:ATP binding"/>
    <property type="evidence" value="ECO:0007669"/>
    <property type="project" value="InterPro"/>
</dbReference>
<feature type="non-terminal residue" evidence="2">
    <location>
        <position position="846"/>
    </location>
</feature>
<proteinExistence type="predicted"/>
<accession>A0A381XAC5</accession>
<dbReference type="AlphaFoldDB" id="A0A381XAC5"/>
<dbReference type="EMBL" id="UINC01014327">
    <property type="protein sequence ID" value="SVA61183.1"/>
    <property type="molecule type" value="Genomic_DNA"/>
</dbReference>
<protein>
    <recommendedName>
        <fullName evidence="1">Pyruvate phosphate dikinase AMP/ATP-binding domain-containing protein</fullName>
    </recommendedName>
</protein>
<dbReference type="Pfam" id="PF01326">
    <property type="entry name" value="PPDK_N"/>
    <property type="match status" value="1"/>
</dbReference>
<name>A0A381XAC5_9ZZZZ</name>
<evidence type="ECO:0000259" key="1">
    <source>
        <dbReference type="Pfam" id="PF01326"/>
    </source>
</evidence>
<reference evidence="2" key="1">
    <citation type="submission" date="2018-05" db="EMBL/GenBank/DDBJ databases">
        <authorList>
            <person name="Lanie J.A."/>
            <person name="Ng W.-L."/>
            <person name="Kazmierczak K.M."/>
            <person name="Andrzejewski T.M."/>
            <person name="Davidsen T.M."/>
            <person name="Wayne K.J."/>
            <person name="Tettelin H."/>
            <person name="Glass J.I."/>
            <person name="Rusch D."/>
            <person name="Podicherti R."/>
            <person name="Tsui H.-C.T."/>
            <person name="Winkler M.E."/>
        </authorList>
    </citation>
    <scope>NUCLEOTIDE SEQUENCE</scope>
</reference>
<dbReference type="Gene3D" id="3.30.1490.20">
    <property type="entry name" value="ATP-grasp fold, A domain"/>
    <property type="match status" value="1"/>
</dbReference>
<dbReference type="SUPFAM" id="SSF56059">
    <property type="entry name" value="Glutathione synthetase ATP-binding domain-like"/>
    <property type="match status" value="1"/>
</dbReference>
<dbReference type="InterPro" id="IPR013815">
    <property type="entry name" value="ATP_grasp_subdomain_1"/>
</dbReference>
<evidence type="ECO:0000313" key="2">
    <source>
        <dbReference type="EMBL" id="SVA61183.1"/>
    </source>
</evidence>
<feature type="domain" description="Pyruvate phosphate dikinase AMP/ATP-binding" evidence="1">
    <location>
        <begin position="430"/>
        <end position="794"/>
    </location>
</feature>